<accession>A0A919VFZ3</accession>
<proteinExistence type="predicted"/>
<feature type="transmembrane region" description="Helical" evidence="1">
    <location>
        <begin position="140"/>
        <end position="160"/>
    </location>
</feature>
<feature type="transmembrane region" description="Helical" evidence="1">
    <location>
        <begin position="195"/>
        <end position="213"/>
    </location>
</feature>
<dbReference type="Proteomes" id="UP000679179">
    <property type="component" value="Unassembled WGS sequence"/>
</dbReference>
<organism evidence="2 3">
    <name type="scientific">Clostridium polyendosporum</name>
    <dbReference type="NCBI Taxonomy" id="69208"/>
    <lineage>
        <taxon>Bacteria</taxon>
        <taxon>Bacillati</taxon>
        <taxon>Bacillota</taxon>
        <taxon>Clostridia</taxon>
        <taxon>Eubacteriales</taxon>
        <taxon>Clostridiaceae</taxon>
        <taxon>Clostridium</taxon>
    </lineage>
</organism>
<feature type="transmembrane region" description="Helical" evidence="1">
    <location>
        <begin position="492"/>
        <end position="511"/>
    </location>
</feature>
<feature type="transmembrane region" description="Helical" evidence="1">
    <location>
        <begin position="467"/>
        <end position="485"/>
    </location>
</feature>
<dbReference type="RefSeq" id="WP_212903639.1">
    <property type="nucleotide sequence ID" value="NZ_BOPZ01000011.1"/>
</dbReference>
<dbReference type="EMBL" id="BOPZ01000011">
    <property type="protein sequence ID" value="GIM28920.1"/>
    <property type="molecule type" value="Genomic_DNA"/>
</dbReference>
<evidence type="ECO:0000313" key="3">
    <source>
        <dbReference type="Proteomes" id="UP000679179"/>
    </source>
</evidence>
<feature type="transmembrane region" description="Helical" evidence="1">
    <location>
        <begin position="263"/>
        <end position="285"/>
    </location>
</feature>
<keyword evidence="1" id="KW-0472">Membrane</keyword>
<feature type="transmembrane region" description="Helical" evidence="1">
    <location>
        <begin position="169"/>
        <end position="189"/>
    </location>
</feature>
<sequence length="516" mass="58937">MNSFLTNMNSTEKFISVFFSLIISLVLVPSILGKLTMTLPLFLILFIALFLVIIYTITFVFNIKIIPKYKDISPLKIILYSTPITLSSLFYLVAFYPGFMTNDFFNQWQQIHTNHYVDWHPVPHTLIMKAISKLWDVPEAIALSQIVIFALSVGYVLYALERFGFSSKILLIISVLFALNPANSASSIFISKDLIYNSSLMLITIYLANIFITNGKWFMPTINKACFIIVCSTFILFRHNGFLVFLCASILCLIIFYKNILRILAIIIPVLAIYILVKGPIYSFLKVEPGSSNEAFAIPTQQIAAVVKNNGIITESQKKYINNIMTLDEIKANYHPYSVDLLKFHQNFHKEYIEKDTSIFLKLWWEVIKQNPLPAIEAFAKQTSVVWQINEPRDEKGYTFTVNRQVVKNTWGVNNKIFNNNITYIGNKALDISETKSNIWFFWRPALSFFLILIFSFGALLKNGSSVLILVAPVVLNTLSILVAIPAQDFRYVYSNCLTAIIIIPCSLFKLNKLKV</sequence>
<feature type="transmembrane region" description="Helical" evidence="1">
    <location>
        <begin position="39"/>
        <end position="65"/>
    </location>
</feature>
<dbReference type="AlphaFoldDB" id="A0A919VFZ3"/>
<keyword evidence="1" id="KW-1133">Transmembrane helix</keyword>
<protein>
    <submittedName>
        <fullName evidence="2">Uncharacterized protein</fullName>
    </submittedName>
</protein>
<feature type="transmembrane region" description="Helical" evidence="1">
    <location>
        <begin position="77"/>
        <end position="99"/>
    </location>
</feature>
<feature type="transmembrane region" description="Helical" evidence="1">
    <location>
        <begin position="225"/>
        <end position="257"/>
    </location>
</feature>
<feature type="transmembrane region" description="Helical" evidence="1">
    <location>
        <begin position="14"/>
        <end position="33"/>
    </location>
</feature>
<feature type="transmembrane region" description="Helical" evidence="1">
    <location>
        <begin position="441"/>
        <end position="461"/>
    </location>
</feature>
<dbReference type="InterPro" id="IPR046062">
    <property type="entry name" value="DUF6020"/>
</dbReference>
<keyword evidence="3" id="KW-1185">Reference proteome</keyword>
<dbReference type="Pfam" id="PF19484">
    <property type="entry name" value="DUF6020"/>
    <property type="match status" value="1"/>
</dbReference>
<gene>
    <name evidence="2" type="ORF">CPJCM30710_15860</name>
</gene>
<reference evidence="2" key="1">
    <citation type="submission" date="2021-03" db="EMBL/GenBank/DDBJ databases">
        <title>Taxonomic study of Clostridium polyendosporum from meadow-gley soil under rice.</title>
        <authorList>
            <person name="Kobayashi H."/>
            <person name="Tanizawa Y."/>
            <person name="Yagura M."/>
        </authorList>
    </citation>
    <scope>NUCLEOTIDE SEQUENCE</scope>
    <source>
        <strain evidence="2">JCM 30710</strain>
    </source>
</reference>
<evidence type="ECO:0000256" key="1">
    <source>
        <dbReference type="SAM" id="Phobius"/>
    </source>
</evidence>
<comment type="caution">
    <text evidence="2">The sequence shown here is derived from an EMBL/GenBank/DDBJ whole genome shotgun (WGS) entry which is preliminary data.</text>
</comment>
<name>A0A919VFZ3_9CLOT</name>
<evidence type="ECO:0000313" key="2">
    <source>
        <dbReference type="EMBL" id="GIM28920.1"/>
    </source>
</evidence>
<keyword evidence="1" id="KW-0812">Transmembrane</keyword>